<organism evidence="2">
    <name type="scientific">marine metagenome</name>
    <dbReference type="NCBI Taxonomy" id="408172"/>
    <lineage>
        <taxon>unclassified sequences</taxon>
        <taxon>metagenomes</taxon>
        <taxon>ecological metagenomes</taxon>
    </lineage>
</organism>
<accession>A0A382M4E8</accession>
<name>A0A382M4E8_9ZZZZ</name>
<feature type="transmembrane region" description="Helical" evidence="1">
    <location>
        <begin position="12"/>
        <end position="30"/>
    </location>
</feature>
<reference evidence="2" key="1">
    <citation type="submission" date="2018-05" db="EMBL/GenBank/DDBJ databases">
        <authorList>
            <person name="Lanie J.A."/>
            <person name="Ng W.-L."/>
            <person name="Kazmierczak K.M."/>
            <person name="Andrzejewski T.M."/>
            <person name="Davidsen T.M."/>
            <person name="Wayne K.J."/>
            <person name="Tettelin H."/>
            <person name="Glass J.I."/>
            <person name="Rusch D."/>
            <person name="Podicherti R."/>
            <person name="Tsui H.-C.T."/>
            <person name="Winkler M.E."/>
        </authorList>
    </citation>
    <scope>NUCLEOTIDE SEQUENCE</scope>
</reference>
<keyword evidence="1" id="KW-0812">Transmembrane</keyword>
<evidence type="ECO:0000313" key="2">
    <source>
        <dbReference type="EMBL" id="SVC43746.1"/>
    </source>
</evidence>
<keyword evidence="1" id="KW-1133">Transmembrane helix</keyword>
<dbReference type="EMBL" id="UINC01091179">
    <property type="protein sequence ID" value="SVC43746.1"/>
    <property type="molecule type" value="Genomic_DNA"/>
</dbReference>
<evidence type="ECO:0000256" key="1">
    <source>
        <dbReference type="SAM" id="Phobius"/>
    </source>
</evidence>
<proteinExistence type="predicted"/>
<feature type="transmembrane region" description="Helical" evidence="1">
    <location>
        <begin position="42"/>
        <end position="62"/>
    </location>
</feature>
<gene>
    <name evidence="2" type="ORF">METZ01_LOCUS296600</name>
</gene>
<protein>
    <submittedName>
        <fullName evidence="2">Uncharacterized protein</fullName>
    </submittedName>
</protein>
<keyword evidence="1" id="KW-0472">Membrane</keyword>
<dbReference type="AlphaFoldDB" id="A0A382M4E8"/>
<feature type="non-terminal residue" evidence="2">
    <location>
        <position position="1"/>
    </location>
</feature>
<sequence length="69" mass="7250">QLVLSGGFAVRSGVIVALSVTGGYIVSEWVPQVELMPQGLQTVLGFPVSTGAFIAVLLELVWPSHGQDQ</sequence>